<evidence type="ECO:0000256" key="2">
    <source>
        <dbReference type="ARBA" id="ARBA00017475"/>
    </source>
</evidence>
<dbReference type="GO" id="GO:0000470">
    <property type="term" value="P:maturation of LSU-rRNA"/>
    <property type="evidence" value="ECO:0007669"/>
    <property type="project" value="TreeGrafter"/>
</dbReference>
<dbReference type="AlphaFoldDB" id="A0A7M7J0M8"/>
<evidence type="ECO:0000313" key="5">
    <source>
        <dbReference type="Proteomes" id="UP000002358"/>
    </source>
</evidence>
<dbReference type="SMR" id="A0A7M7J0M8"/>
<feature type="compositionally biased region" description="Acidic residues" evidence="3">
    <location>
        <begin position="69"/>
        <end position="84"/>
    </location>
</feature>
<dbReference type="InParanoid" id="A0A7M7J0M8"/>
<feature type="compositionally biased region" description="Basic residues" evidence="3">
    <location>
        <begin position="103"/>
        <end position="113"/>
    </location>
</feature>
<evidence type="ECO:0000256" key="1">
    <source>
        <dbReference type="ARBA" id="ARBA00007462"/>
    </source>
</evidence>
<dbReference type="Proteomes" id="UP000002358">
    <property type="component" value="Chromosome 4"/>
</dbReference>
<dbReference type="PANTHER" id="PTHR13245">
    <property type="entry name" value="RRP15-LIKE PROTEIN"/>
    <property type="match status" value="1"/>
</dbReference>
<organism evidence="4 5">
    <name type="scientific">Nasonia vitripennis</name>
    <name type="common">Parasitic wasp</name>
    <dbReference type="NCBI Taxonomy" id="7425"/>
    <lineage>
        <taxon>Eukaryota</taxon>
        <taxon>Metazoa</taxon>
        <taxon>Ecdysozoa</taxon>
        <taxon>Arthropoda</taxon>
        <taxon>Hexapoda</taxon>
        <taxon>Insecta</taxon>
        <taxon>Pterygota</taxon>
        <taxon>Neoptera</taxon>
        <taxon>Endopterygota</taxon>
        <taxon>Hymenoptera</taxon>
        <taxon>Apocrita</taxon>
        <taxon>Proctotrupomorpha</taxon>
        <taxon>Chalcidoidea</taxon>
        <taxon>Pteromalidae</taxon>
        <taxon>Pteromalinae</taxon>
        <taxon>Nasonia</taxon>
    </lineage>
</organism>
<feature type="region of interest" description="Disordered" evidence="3">
    <location>
        <begin position="243"/>
        <end position="280"/>
    </location>
</feature>
<dbReference type="OrthoDB" id="20949at2759"/>
<reference evidence="4" key="1">
    <citation type="submission" date="2021-01" db="UniProtKB">
        <authorList>
            <consortium name="EnsemblMetazoa"/>
        </authorList>
    </citation>
    <scope>IDENTIFICATION</scope>
</reference>
<comment type="similarity">
    <text evidence="1">Belongs to the RRP15 family.</text>
</comment>
<feature type="compositionally biased region" description="Acidic residues" evidence="3">
    <location>
        <begin position="28"/>
        <end position="54"/>
    </location>
</feature>
<keyword evidence="5" id="KW-1185">Reference proteome</keyword>
<feature type="compositionally biased region" description="Basic and acidic residues" evidence="3">
    <location>
        <begin position="149"/>
        <end position="166"/>
    </location>
</feature>
<feature type="compositionally biased region" description="Acidic residues" evidence="3">
    <location>
        <begin position="302"/>
        <end position="315"/>
    </location>
</feature>
<dbReference type="GO" id="GO:0000460">
    <property type="term" value="P:maturation of 5.8S rRNA"/>
    <property type="evidence" value="ECO:0007669"/>
    <property type="project" value="TreeGrafter"/>
</dbReference>
<dbReference type="KEGG" id="nvi:100116248"/>
<dbReference type="PANTHER" id="PTHR13245:SF14">
    <property type="entry name" value="RRP15-LIKE PROTEIN"/>
    <property type="match status" value="1"/>
</dbReference>
<dbReference type="OMA" id="FVKQRFY"/>
<feature type="region of interest" description="Disordered" evidence="3">
    <location>
        <begin position="294"/>
        <end position="315"/>
    </location>
</feature>
<proteinExistence type="inferred from homology"/>
<dbReference type="Pfam" id="PF07890">
    <property type="entry name" value="Rrp15p"/>
    <property type="match status" value="1"/>
</dbReference>
<sequence length="315" mass="35533">MIALDTPTKIKKSPKKPLVQVPVVTKTEDDDSEDLEESDAEEAGTDSLNEEMEEGQGASNDEQSSSGVEGDESGDNEDSDESNEVSDKSKANPGWADAMKKILNTKKPKRKKSIVLSKAKKLNEILAKPKEVPVPFELEGENGEIKKETIKVEEGVDQSDKTTEQKNHRRKESLGIRVKPSVLDRERERRLQKIATNGVVQLFNAVRQQQKEIEEKLVEAGPLERKREKALKNIDRRAFLDVLMGGTSNLAPDEKKEELKEEEEENKDENDESNNKDKKVWSVLRDDFVMGAKLKDWNKQDTDEESSAPEEMDSD</sequence>
<feature type="compositionally biased region" description="Acidic residues" evidence="3">
    <location>
        <begin position="260"/>
        <end position="272"/>
    </location>
</feature>
<dbReference type="EnsemblMetazoa" id="XM_016988116">
    <property type="protein sequence ID" value="XP_016843605"/>
    <property type="gene ID" value="LOC100116248"/>
</dbReference>
<feature type="region of interest" description="Disordered" evidence="3">
    <location>
        <begin position="1"/>
        <end position="114"/>
    </location>
</feature>
<dbReference type="FunCoup" id="A0A7M7J0M8">
    <property type="interactions" value="539"/>
</dbReference>
<evidence type="ECO:0000256" key="3">
    <source>
        <dbReference type="SAM" id="MobiDB-lite"/>
    </source>
</evidence>
<dbReference type="GO" id="GO:0030687">
    <property type="term" value="C:preribosome, large subunit precursor"/>
    <property type="evidence" value="ECO:0007669"/>
    <property type="project" value="TreeGrafter"/>
</dbReference>
<feature type="region of interest" description="Disordered" evidence="3">
    <location>
        <begin position="149"/>
        <end position="177"/>
    </location>
</feature>
<accession>A0A7M7J0M8</accession>
<evidence type="ECO:0000313" key="4">
    <source>
        <dbReference type="EnsemblMetazoa" id="XP_016843605"/>
    </source>
</evidence>
<protein>
    <recommendedName>
        <fullName evidence="2">RRP15-like protein</fullName>
    </recommendedName>
</protein>
<name>A0A7M7J0M8_NASVI</name>
<dbReference type="InterPro" id="IPR012459">
    <property type="entry name" value="Rrp15"/>
</dbReference>
<gene>
    <name evidence="4" type="primary">100116248</name>
</gene>